<dbReference type="EMBL" id="CAKKNE010000006">
    <property type="protein sequence ID" value="CAH0378677.1"/>
    <property type="molecule type" value="Genomic_DNA"/>
</dbReference>
<dbReference type="Proteomes" id="UP000789595">
    <property type="component" value="Unassembled WGS sequence"/>
</dbReference>
<evidence type="ECO:0008006" key="4">
    <source>
        <dbReference type="Google" id="ProtNLM"/>
    </source>
</evidence>
<dbReference type="AlphaFoldDB" id="A0A8J2SRK5"/>
<protein>
    <recommendedName>
        <fullName evidence="4">BspA family leucine-rich repeat surface protein</fullName>
    </recommendedName>
</protein>
<evidence type="ECO:0000256" key="1">
    <source>
        <dbReference type="SAM" id="Phobius"/>
    </source>
</evidence>
<reference evidence="2" key="1">
    <citation type="submission" date="2021-11" db="EMBL/GenBank/DDBJ databases">
        <authorList>
            <consortium name="Genoscope - CEA"/>
            <person name="William W."/>
        </authorList>
    </citation>
    <scope>NUCLEOTIDE SEQUENCE</scope>
</reference>
<keyword evidence="1" id="KW-0812">Transmembrane</keyword>
<dbReference type="InterPro" id="IPR011889">
    <property type="entry name" value="Liste_lipo_26"/>
</dbReference>
<keyword evidence="1" id="KW-1133">Transmembrane helix</keyword>
<dbReference type="NCBIfam" id="TIGR02167">
    <property type="entry name" value="Liste_lipo_26"/>
    <property type="match status" value="3"/>
</dbReference>
<keyword evidence="1" id="KW-0472">Membrane</keyword>
<organism evidence="2 3">
    <name type="scientific">Pelagomonas calceolata</name>
    <dbReference type="NCBI Taxonomy" id="35677"/>
    <lineage>
        <taxon>Eukaryota</taxon>
        <taxon>Sar</taxon>
        <taxon>Stramenopiles</taxon>
        <taxon>Ochrophyta</taxon>
        <taxon>Pelagophyceae</taxon>
        <taxon>Pelagomonadales</taxon>
        <taxon>Pelagomonadaceae</taxon>
        <taxon>Pelagomonas</taxon>
    </lineage>
</organism>
<evidence type="ECO:0000313" key="2">
    <source>
        <dbReference type="EMBL" id="CAH0378677.1"/>
    </source>
</evidence>
<name>A0A8J2SRK5_9STRA</name>
<sequence>MATTYQTIPTEPTTAPEKSRRGVFFGVAAAAFVLGMVAATAVSAASKPTALFSFNNNGLGPYEVQCPNLETGGFWPIGDVRYDCDRDQSYINFNCREAWEACEAIEVQRERPDWWGTCDWIESNSNTDGEQEVFNIDGTNPSSPLECIALVKEQYPDATIANVDHGSGDGTCWAQYGSTPTKDNLGWKSCVLASVHEPQDLKSFQFVDADDTLYKAVNFWIYFRESAEATYGHIKDWDTSHVTHMSELFTDNNHFNDDISAWDTSQVTTMNSMFDGASAFNKPIGNWDVSKVTDMNGMFYFAKSFNQDLSGWDVGNVNDITIMFDDASAFDQDLGWCMQSDVQMNDDGTPSFNARCGIHVKGVDC</sequence>
<gene>
    <name evidence="2" type="ORF">PECAL_6P02730</name>
</gene>
<accession>A0A8J2SRK5</accession>
<dbReference type="InterPro" id="IPR005046">
    <property type="entry name" value="DUF285"/>
</dbReference>
<comment type="caution">
    <text evidence="2">The sequence shown here is derived from an EMBL/GenBank/DDBJ whole genome shotgun (WGS) entry which is preliminary data.</text>
</comment>
<proteinExistence type="predicted"/>
<evidence type="ECO:0000313" key="3">
    <source>
        <dbReference type="Proteomes" id="UP000789595"/>
    </source>
</evidence>
<keyword evidence="3" id="KW-1185">Reference proteome</keyword>
<dbReference type="Pfam" id="PF03382">
    <property type="entry name" value="DUF285"/>
    <property type="match status" value="1"/>
</dbReference>
<feature type="transmembrane region" description="Helical" evidence="1">
    <location>
        <begin position="23"/>
        <end position="45"/>
    </location>
</feature>
<dbReference type="OrthoDB" id="198852at2759"/>